<dbReference type="Proteomes" id="UP001154114">
    <property type="component" value="Chromosome 1"/>
</dbReference>
<proteinExistence type="predicted"/>
<evidence type="ECO:0000313" key="2">
    <source>
        <dbReference type="Proteomes" id="UP001154114"/>
    </source>
</evidence>
<sequence length="186" mass="20788">MSTSSTASPSEWSVAKDYLKFSHLSLREVERGVGDFIKDDSLKQLAVDAIQGKVTQDCFNSLVAFTKAVAYDGFNPQTIILELVTKAAKATKTGSEVFKFETDGVEYELPKRCNMARDVQKFAALFLVRGNNLFMILKTISKDAKAAISHKIAAYSIKEMSIPASLYLRRYVKIYPICRINDLNLN</sequence>
<gene>
    <name evidence="1" type="ORF">CINC_LOCUS239</name>
</gene>
<evidence type="ECO:0000313" key="1">
    <source>
        <dbReference type="EMBL" id="CAD0193943.1"/>
    </source>
</evidence>
<dbReference type="AlphaFoldDB" id="A0A9N8PY47"/>
<keyword evidence="2" id="KW-1185">Reference proteome</keyword>
<accession>A0A9N8PY47</accession>
<dbReference type="OrthoDB" id="7459719at2759"/>
<reference evidence="1" key="1">
    <citation type="submission" date="2021-12" db="EMBL/GenBank/DDBJ databases">
        <authorList>
            <person name="King R."/>
        </authorList>
    </citation>
    <scope>NUCLEOTIDE SEQUENCE</scope>
</reference>
<dbReference type="EMBL" id="LR824004">
    <property type="protein sequence ID" value="CAD0193943.1"/>
    <property type="molecule type" value="Genomic_DNA"/>
</dbReference>
<name>A0A9N8PY47_CHRIL</name>
<organism evidence="1 2">
    <name type="scientific">Chrysodeixis includens</name>
    <name type="common">Soybean looper</name>
    <name type="synonym">Pseudoplusia includens</name>
    <dbReference type="NCBI Taxonomy" id="689277"/>
    <lineage>
        <taxon>Eukaryota</taxon>
        <taxon>Metazoa</taxon>
        <taxon>Ecdysozoa</taxon>
        <taxon>Arthropoda</taxon>
        <taxon>Hexapoda</taxon>
        <taxon>Insecta</taxon>
        <taxon>Pterygota</taxon>
        <taxon>Neoptera</taxon>
        <taxon>Endopterygota</taxon>
        <taxon>Lepidoptera</taxon>
        <taxon>Glossata</taxon>
        <taxon>Ditrysia</taxon>
        <taxon>Noctuoidea</taxon>
        <taxon>Noctuidae</taxon>
        <taxon>Plusiinae</taxon>
        <taxon>Chrysodeixis</taxon>
    </lineage>
</organism>
<protein>
    <submittedName>
        <fullName evidence="1">Uncharacterized protein</fullName>
    </submittedName>
</protein>